<feature type="coiled-coil region" evidence="1">
    <location>
        <begin position="73"/>
        <end position="107"/>
    </location>
</feature>
<organism evidence="2 3">
    <name type="scientific">Vreelandella rituensis</name>
    <dbReference type="NCBI Taxonomy" id="2282306"/>
    <lineage>
        <taxon>Bacteria</taxon>
        <taxon>Pseudomonadati</taxon>
        <taxon>Pseudomonadota</taxon>
        <taxon>Gammaproteobacteria</taxon>
        <taxon>Oceanospirillales</taxon>
        <taxon>Halomonadaceae</taxon>
        <taxon>Vreelandella</taxon>
    </lineage>
</organism>
<evidence type="ECO:0000256" key="1">
    <source>
        <dbReference type="SAM" id="Coils"/>
    </source>
</evidence>
<proteinExistence type="predicted"/>
<gene>
    <name evidence="2" type="ORF">DU506_09710</name>
</gene>
<dbReference type="GO" id="GO:0016301">
    <property type="term" value="F:kinase activity"/>
    <property type="evidence" value="ECO:0007669"/>
    <property type="project" value="UniProtKB-KW"/>
</dbReference>
<comment type="caution">
    <text evidence="2">The sequence shown here is derived from an EMBL/GenBank/DDBJ whole genome shotgun (WGS) entry which is preliminary data.</text>
</comment>
<keyword evidence="2" id="KW-0418">Kinase</keyword>
<keyword evidence="2" id="KW-0808">Transferase</keyword>
<evidence type="ECO:0000313" key="2">
    <source>
        <dbReference type="EMBL" id="RCV92033.1"/>
    </source>
</evidence>
<dbReference type="RefSeq" id="WP_114486744.1">
    <property type="nucleotide sequence ID" value="NZ_CBCSHM010000023.1"/>
</dbReference>
<keyword evidence="1" id="KW-0175">Coiled coil</keyword>
<name>A0A368UA77_9GAMM</name>
<dbReference type="EMBL" id="QPIJ01000019">
    <property type="protein sequence ID" value="RCV92033.1"/>
    <property type="molecule type" value="Genomic_DNA"/>
</dbReference>
<reference evidence="2 3" key="1">
    <citation type="submission" date="2018-07" db="EMBL/GenBank/DDBJ databases">
        <title>Halomonas rutogse sp. nov., isolated from Lake TangqianCo on Tibetan Plateau.</title>
        <authorList>
            <person name="Lu H."/>
            <person name="Xing P."/>
            <person name="Wu Q."/>
        </authorList>
    </citation>
    <scope>NUCLEOTIDE SEQUENCE [LARGE SCALE GENOMIC DNA]</scope>
    <source>
        <strain evidence="2 3">TQ8S</strain>
    </source>
</reference>
<protein>
    <submittedName>
        <fullName evidence="2">Protein kinase</fullName>
    </submittedName>
</protein>
<keyword evidence="3" id="KW-1185">Reference proteome</keyword>
<dbReference type="AlphaFoldDB" id="A0A368UA77"/>
<sequence>MKVSKYARMSPEDVQSVVAELALWAEGKLGSDLTWAALEERFGFTRAAMDRKPEIKQAYRLAKEALINLPKTRQEVSLELATLEREVELLKKQVAEHQRREALWRERWQRIAFHIRLKGMHVHQIDRPAGGTLPDEQETAKILSMFDKDIPPARN</sequence>
<accession>A0A368UA77</accession>
<dbReference type="OrthoDB" id="9018821at2"/>
<evidence type="ECO:0000313" key="3">
    <source>
        <dbReference type="Proteomes" id="UP000253204"/>
    </source>
</evidence>
<dbReference type="Proteomes" id="UP000253204">
    <property type="component" value="Unassembled WGS sequence"/>
</dbReference>